<dbReference type="GO" id="GO:0016614">
    <property type="term" value="F:oxidoreductase activity, acting on CH-OH group of donors"/>
    <property type="evidence" value="ECO:0007669"/>
    <property type="project" value="UniProtKB-ARBA"/>
</dbReference>
<evidence type="ECO:0000256" key="1">
    <source>
        <dbReference type="ARBA" id="ARBA00006484"/>
    </source>
</evidence>
<dbReference type="AlphaFoldDB" id="A0A9P5CYN0"/>
<gene>
    <name evidence="3" type="ORF">GY632_2130</name>
</gene>
<organism evidence="3 4">
    <name type="scientific">Trichophyton interdigitale</name>
    <dbReference type="NCBI Taxonomy" id="101480"/>
    <lineage>
        <taxon>Eukaryota</taxon>
        <taxon>Fungi</taxon>
        <taxon>Dikarya</taxon>
        <taxon>Ascomycota</taxon>
        <taxon>Pezizomycotina</taxon>
        <taxon>Eurotiomycetes</taxon>
        <taxon>Eurotiomycetidae</taxon>
        <taxon>Onygenales</taxon>
        <taxon>Arthrodermataceae</taxon>
        <taxon>Trichophyton</taxon>
    </lineage>
</organism>
<dbReference type="PANTHER" id="PTHR48107">
    <property type="entry name" value="NADPH-DEPENDENT ALDEHYDE REDUCTASE-LIKE PROTEIN, CHLOROPLASTIC-RELATED"/>
    <property type="match status" value="1"/>
</dbReference>
<comment type="caution">
    <text evidence="3">The sequence shown here is derived from an EMBL/GenBank/DDBJ whole genome shotgun (WGS) entry which is preliminary data.</text>
</comment>
<evidence type="ECO:0000313" key="4">
    <source>
        <dbReference type="Proteomes" id="UP000749309"/>
    </source>
</evidence>
<name>A0A9P5CYN0_9EURO</name>
<evidence type="ECO:0000313" key="3">
    <source>
        <dbReference type="EMBL" id="KAF3897695.1"/>
    </source>
</evidence>
<dbReference type="InterPro" id="IPR002347">
    <property type="entry name" value="SDR_fam"/>
</dbReference>
<accession>A0A9P5CYN0</accession>
<proteinExistence type="inferred from homology"/>
<dbReference type="Gene3D" id="3.40.50.720">
    <property type="entry name" value="NAD(P)-binding Rossmann-like Domain"/>
    <property type="match status" value="1"/>
</dbReference>
<reference evidence="3" key="1">
    <citation type="submission" date="2020-03" db="EMBL/GenBank/DDBJ databases">
        <title>Whole Genome Sequence of Trichophyton interdigitale from India.</title>
        <authorList>
            <person name="Kumar P."/>
        </authorList>
    </citation>
    <scope>NUCLEOTIDE SEQUENCE</scope>
    <source>
        <strain evidence="3">UCMS-IGIB-CI14</strain>
    </source>
</reference>
<dbReference type="InterPro" id="IPR036291">
    <property type="entry name" value="NAD(P)-bd_dom_sf"/>
</dbReference>
<sequence>MAISTRLQDKIAIVTGSSDGIGHAIALRYAAEGAYVVSKTKDGEELKPTHEVLSEKYPVAVGLSFSHRSIFIKTDVSIDADVKALVGASVSGPTITMIRL</sequence>
<dbReference type="EMBL" id="JAAQVJ010000048">
    <property type="protein sequence ID" value="KAF3897695.1"/>
    <property type="molecule type" value="Genomic_DNA"/>
</dbReference>
<keyword evidence="2" id="KW-0560">Oxidoreductase</keyword>
<dbReference type="Pfam" id="PF00106">
    <property type="entry name" value="adh_short"/>
    <property type="match status" value="1"/>
</dbReference>
<comment type="similarity">
    <text evidence="1">Belongs to the short-chain dehydrogenases/reductases (SDR) family.</text>
</comment>
<dbReference type="SUPFAM" id="SSF51735">
    <property type="entry name" value="NAD(P)-binding Rossmann-fold domains"/>
    <property type="match status" value="1"/>
</dbReference>
<dbReference type="Proteomes" id="UP000749309">
    <property type="component" value="Unassembled WGS sequence"/>
</dbReference>
<protein>
    <submittedName>
        <fullName evidence="3">Uncharacterized protein</fullName>
    </submittedName>
</protein>
<evidence type="ECO:0000256" key="2">
    <source>
        <dbReference type="ARBA" id="ARBA00023002"/>
    </source>
</evidence>